<feature type="compositionally biased region" description="Basic and acidic residues" evidence="8">
    <location>
        <begin position="216"/>
        <end position="230"/>
    </location>
</feature>
<comment type="caution">
    <text evidence="10">The sequence shown here is derived from an EMBL/GenBank/DDBJ whole genome shotgun (WGS) entry which is preliminary data.</text>
</comment>
<dbReference type="SUPFAM" id="SSF88723">
    <property type="entry name" value="PIN domain-like"/>
    <property type="match status" value="1"/>
</dbReference>
<evidence type="ECO:0000313" key="10">
    <source>
        <dbReference type="EMBL" id="KAK5781194.1"/>
    </source>
</evidence>
<evidence type="ECO:0000256" key="6">
    <source>
        <dbReference type="ARBA" id="ARBA00038503"/>
    </source>
</evidence>
<evidence type="ECO:0000256" key="3">
    <source>
        <dbReference type="ARBA" id="ARBA00022552"/>
    </source>
</evidence>
<keyword evidence="4" id="KW-0539">Nucleus</keyword>
<dbReference type="PANTHER" id="PTHR12416">
    <property type="entry name" value="RRNA-PROCESSING PROTEIN UTP23 HOMOLOG"/>
    <property type="match status" value="1"/>
</dbReference>
<evidence type="ECO:0000256" key="1">
    <source>
        <dbReference type="ARBA" id="ARBA00004604"/>
    </source>
</evidence>
<evidence type="ECO:0000256" key="7">
    <source>
        <dbReference type="ARBA" id="ARBA00076388"/>
    </source>
</evidence>
<accession>A0AAN7WM06</accession>
<dbReference type="InterPro" id="IPR057776">
    <property type="entry name" value="UTP23_sensor"/>
</dbReference>
<dbReference type="Gene3D" id="3.40.50.1010">
    <property type="entry name" value="5'-nuclease"/>
    <property type="match status" value="1"/>
</dbReference>
<feature type="compositionally biased region" description="Basic and acidic residues" evidence="8">
    <location>
        <begin position="252"/>
        <end position="286"/>
    </location>
</feature>
<sequence length="286" mass="33120">MRQKRAKSYRKQLLVYTHTFKFRQPYQVLVDDQIVLNATTSKFNLVKSLSQTLQAEVKPMITQCCIQALYATENQNAINLAKSYERRRCNHPPNDAKAPAICIESVVNVDGENKHRYVVATQDIKLRRKLRRVPGVPLLHINRSVMVMEPLSDASARISRKMEQEKLFKGLNDPKYAGLKKNDEADIEDLKNQEVRKRKSGPKEPNPLSVKKKKKQTDTESGNKNKEDINKAISIEESNKKKRKRRHKKKNKENQIEDNSKQEAENVEKSSEVDETESLERQEHSD</sequence>
<dbReference type="GO" id="GO:0006364">
    <property type="term" value="P:rRNA processing"/>
    <property type="evidence" value="ECO:0007669"/>
    <property type="project" value="UniProtKB-KW"/>
</dbReference>
<gene>
    <name evidence="10" type="ORF">RI543_001591</name>
</gene>
<name>A0AAN7WM06_9SACH</name>
<dbReference type="CDD" id="cd09865">
    <property type="entry name" value="PIN_ScUtp23p-like"/>
    <property type="match status" value="1"/>
</dbReference>
<comment type="subcellular location">
    <subcellularLocation>
        <location evidence="1">Nucleus</location>
        <location evidence="1">Nucleolus</location>
    </subcellularLocation>
</comment>
<feature type="region of interest" description="Disordered" evidence="8">
    <location>
        <begin position="173"/>
        <end position="286"/>
    </location>
</feature>
<evidence type="ECO:0000256" key="2">
    <source>
        <dbReference type="ARBA" id="ARBA00022517"/>
    </source>
</evidence>
<dbReference type="Pfam" id="PF04900">
    <property type="entry name" value="Fcf1"/>
    <property type="match status" value="1"/>
</dbReference>
<evidence type="ECO:0000256" key="4">
    <source>
        <dbReference type="ARBA" id="ARBA00023242"/>
    </source>
</evidence>
<dbReference type="GO" id="GO:0032040">
    <property type="term" value="C:small-subunit processome"/>
    <property type="evidence" value="ECO:0007669"/>
    <property type="project" value="InterPro"/>
</dbReference>
<evidence type="ECO:0000259" key="9">
    <source>
        <dbReference type="Pfam" id="PF24779"/>
    </source>
</evidence>
<dbReference type="Proteomes" id="UP001306508">
    <property type="component" value="Unassembled WGS sequence"/>
</dbReference>
<comment type="similarity">
    <text evidence="6">Belongs to the UTP23/FCF1 family. UTP23 subfamily.</text>
</comment>
<organism evidence="10 11">
    <name type="scientific">Arxiozyma heterogenica</name>
    <dbReference type="NCBI Taxonomy" id="278026"/>
    <lineage>
        <taxon>Eukaryota</taxon>
        <taxon>Fungi</taxon>
        <taxon>Dikarya</taxon>
        <taxon>Ascomycota</taxon>
        <taxon>Saccharomycotina</taxon>
        <taxon>Saccharomycetes</taxon>
        <taxon>Saccharomycetales</taxon>
        <taxon>Saccharomycetaceae</taxon>
        <taxon>Arxiozyma</taxon>
    </lineage>
</organism>
<feature type="domain" description="UTP23 sensor motif region" evidence="9">
    <location>
        <begin position="196"/>
        <end position="215"/>
    </location>
</feature>
<proteinExistence type="inferred from homology"/>
<evidence type="ECO:0000256" key="5">
    <source>
        <dbReference type="ARBA" id="ARBA00037300"/>
    </source>
</evidence>
<dbReference type="InterPro" id="IPR029060">
    <property type="entry name" value="PIN-like_dom_sf"/>
</dbReference>
<reference evidence="11" key="1">
    <citation type="submission" date="2023-07" db="EMBL/GenBank/DDBJ databases">
        <title>A draft genome of Kazachstania heterogenica Y-27499.</title>
        <authorList>
            <person name="Donic C."/>
            <person name="Kralova J.S."/>
            <person name="Fidel L."/>
            <person name="Ben-Dor S."/>
            <person name="Jung S."/>
        </authorList>
    </citation>
    <scope>NUCLEOTIDE SEQUENCE [LARGE SCALE GENOMIC DNA]</scope>
    <source>
        <strain evidence="11">Y27499</strain>
    </source>
</reference>
<comment type="function">
    <text evidence="5">Involved in rRNA-processing and ribosome biogenesis.</text>
</comment>
<keyword evidence="3" id="KW-0698">rRNA processing</keyword>
<dbReference type="InterPro" id="IPR006984">
    <property type="entry name" value="Fcf1/UTP23"/>
</dbReference>
<dbReference type="Pfam" id="PF24779">
    <property type="entry name" value="UTP23_sensor"/>
    <property type="match status" value="1"/>
</dbReference>
<keyword evidence="2" id="KW-0690">Ribosome biogenesis</keyword>
<feature type="compositionally biased region" description="Basic residues" evidence="8">
    <location>
        <begin position="240"/>
        <end position="251"/>
    </location>
</feature>
<dbReference type="FunFam" id="3.40.50.1010:FF:000006">
    <property type="entry name" value="rRNA-processing protein UTP23 homolog"/>
    <property type="match status" value="1"/>
</dbReference>
<dbReference type="AlphaFoldDB" id="A0AAN7WM06"/>
<keyword evidence="11" id="KW-1185">Reference proteome</keyword>
<feature type="compositionally biased region" description="Basic and acidic residues" evidence="8">
    <location>
        <begin position="180"/>
        <end position="195"/>
    </location>
</feature>
<dbReference type="EMBL" id="JAWIZZ010000038">
    <property type="protein sequence ID" value="KAK5781194.1"/>
    <property type="molecule type" value="Genomic_DNA"/>
</dbReference>
<protein>
    <recommendedName>
        <fullName evidence="7">U three protein 23</fullName>
    </recommendedName>
</protein>
<evidence type="ECO:0000313" key="11">
    <source>
        <dbReference type="Proteomes" id="UP001306508"/>
    </source>
</evidence>
<evidence type="ECO:0000256" key="8">
    <source>
        <dbReference type="SAM" id="MobiDB-lite"/>
    </source>
</evidence>